<dbReference type="InterPro" id="IPR050217">
    <property type="entry name" value="Peroxiredoxin"/>
</dbReference>
<dbReference type="Proteomes" id="UP000675781">
    <property type="component" value="Unassembled WGS sequence"/>
</dbReference>
<accession>A0A941ELS6</accession>
<gene>
    <name evidence="7" type="ORF">KDL01_08125</name>
</gene>
<dbReference type="InterPro" id="IPR000866">
    <property type="entry name" value="AhpC/TSA"/>
</dbReference>
<comment type="similarity">
    <text evidence="1">Belongs to the peroxiredoxin family. AhpC/Prx1 subfamily.</text>
</comment>
<dbReference type="GO" id="GO:0042744">
    <property type="term" value="P:hydrogen peroxide catabolic process"/>
    <property type="evidence" value="ECO:0007669"/>
    <property type="project" value="TreeGrafter"/>
</dbReference>
<evidence type="ECO:0000256" key="1">
    <source>
        <dbReference type="ARBA" id="ARBA00009796"/>
    </source>
</evidence>
<evidence type="ECO:0000313" key="7">
    <source>
        <dbReference type="EMBL" id="MBR7833228.1"/>
    </source>
</evidence>
<dbReference type="SUPFAM" id="SSF52833">
    <property type="entry name" value="Thioredoxin-like"/>
    <property type="match status" value="1"/>
</dbReference>
<dbReference type="PANTHER" id="PTHR10681:SF128">
    <property type="entry name" value="THIOREDOXIN-DEPENDENT PEROXIDE REDUCTASE, MITOCHONDRIAL"/>
    <property type="match status" value="1"/>
</dbReference>
<reference evidence="7" key="1">
    <citation type="submission" date="2021-04" db="EMBL/GenBank/DDBJ databases">
        <title>Genome based classification of Actinospica acidithermotolerans sp. nov., an actinobacterium isolated from an Indonesian hot spring.</title>
        <authorList>
            <person name="Kusuma A.B."/>
            <person name="Putra K.E."/>
            <person name="Nafisah S."/>
            <person name="Loh J."/>
            <person name="Nouioui I."/>
            <person name="Goodfellow M."/>
        </authorList>
    </citation>
    <scope>NUCLEOTIDE SEQUENCE</scope>
    <source>
        <strain evidence="7">CSCA 57</strain>
    </source>
</reference>
<evidence type="ECO:0000256" key="2">
    <source>
        <dbReference type="ARBA" id="ARBA00023002"/>
    </source>
</evidence>
<keyword evidence="2" id="KW-0560">Oxidoreductase</keyword>
<dbReference type="InterPro" id="IPR024706">
    <property type="entry name" value="Peroxiredoxin_AhpC-typ"/>
</dbReference>
<dbReference type="PROSITE" id="PS51352">
    <property type="entry name" value="THIOREDOXIN_2"/>
    <property type="match status" value="1"/>
</dbReference>
<protein>
    <submittedName>
        <fullName evidence="7">Redoxin domain-containing protein</fullName>
    </submittedName>
</protein>
<proteinExistence type="inferred from homology"/>
<evidence type="ECO:0000256" key="5">
    <source>
        <dbReference type="SAM" id="MobiDB-lite"/>
    </source>
</evidence>
<evidence type="ECO:0000256" key="4">
    <source>
        <dbReference type="PIRSR" id="PIRSR000239-1"/>
    </source>
</evidence>
<dbReference type="GO" id="GO:0008379">
    <property type="term" value="F:thioredoxin peroxidase activity"/>
    <property type="evidence" value="ECO:0007669"/>
    <property type="project" value="TreeGrafter"/>
</dbReference>
<dbReference type="GO" id="GO:0045454">
    <property type="term" value="P:cell redox homeostasis"/>
    <property type="evidence" value="ECO:0007669"/>
    <property type="project" value="TreeGrafter"/>
</dbReference>
<dbReference type="PIRSF" id="PIRSF000239">
    <property type="entry name" value="AHPC"/>
    <property type="match status" value="1"/>
</dbReference>
<dbReference type="Gene3D" id="3.40.30.10">
    <property type="entry name" value="Glutaredoxin"/>
    <property type="match status" value="1"/>
</dbReference>
<comment type="function">
    <text evidence="3">Thiol-specific peroxidase that catalyzes the reduction of hydrogen peroxide and organic hydroperoxides to water and alcohols, respectively. Plays a role in cell protection against oxidative stress by detoxifying peroxides.</text>
</comment>
<dbReference type="GO" id="GO:0006979">
    <property type="term" value="P:response to oxidative stress"/>
    <property type="evidence" value="ECO:0007669"/>
    <property type="project" value="TreeGrafter"/>
</dbReference>
<name>A0A941ELS6_9ACTN</name>
<feature type="active site" description="Cysteine sulfenic acid (-SOH) intermediate; for peroxidase activity" evidence="4">
    <location>
        <position position="55"/>
    </location>
</feature>
<dbReference type="GO" id="GO:0033554">
    <property type="term" value="P:cellular response to stress"/>
    <property type="evidence" value="ECO:0007669"/>
    <property type="project" value="TreeGrafter"/>
</dbReference>
<evidence type="ECO:0000313" key="8">
    <source>
        <dbReference type="Proteomes" id="UP000675781"/>
    </source>
</evidence>
<organism evidence="7 8">
    <name type="scientific">Actinospica durhamensis</name>
    <dbReference type="NCBI Taxonomy" id="1508375"/>
    <lineage>
        <taxon>Bacteria</taxon>
        <taxon>Bacillati</taxon>
        <taxon>Actinomycetota</taxon>
        <taxon>Actinomycetes</taxon>
        <taxon>Catenulisporales</taxon>
        <taxon>Actinospicaceae</taxon>
        <taxon>Actinospica</taxon>
    </lineage>
</organism>
<dbReference type="EMBL" id="JAGSOG010000025">
    <property type="protein sequence ID" value="MBR7833228.1"/>
    <property type="molecule type" value="Genomic_DNA"/>
</dbReference>
<feature type="region of interest" description="Disordered" evidence="5">
    <location>
        <begin position="1"/>
        <end position="20"/>
    </location>
</feature>
<feature type="domain" description="Thioredoxin" evidence="6">
    <location>
        <begin position="14"/>
        <end position="161"/>
    </location>
</feature>
<dbReference type="PANTHER" id="PTHR10681">
    <property type="entry name" value="THIOREDOXIN PEROXIDASE"/>
    <property type="match status" value="1"/>
</dbReference>
<dbReference type="GO" id="GO:0005829">
    <property type="term" value="C:cytosol"/>
    <property type="evidence" value="ECO:0007669"/>
    <property type="project" value="TreeGrafter"/>
</dbReference>
<evidence type="ECO:0000259" key="6">
    <source>
        <dbReference type="PROSITE" id="PS51352"/>
    </source>
</evidence>
<evidence type="ECO:0000256" key="3">
    <source>
        <dbReference type="ARBA" id="ARBA00037420"/>
    </source>
</evidence>
<dbReference type="Pfam" id="PF00578">
    <property type="entry name" value="AhpC-TSA"/>
    <property type="match status" value="1"/>
</dbReference>
<comment type="caution">
    <text evidence="7">The sequence shown here is derived from an EMBL/GenBank/DDBJ whole genome shotgun (WGS) entry which is preliminary data.</text>
</comment>
<feature type="compositionally biased region" description="Polar residues" evidence="5">
    <location>
        <begin position="1"/>
        <end position="14"/>
    </location>
</feature>
<dbReference type="AlphaFoldDB" id="A0A941ELS6"/>
<dbReference type="InterPro" id="IPR013766">
    <property type="entry name" value="Thioredoxin_domain"/>
</dbReference>
<sequence length="161" mass="17130">MTTRNQRPEPSSPLSAGARAPDFTLASAPDQNVTLSELGSTAVLIFYPGDWSPVCGDELSMFQAASGLFDRGDAKLLGISVDSAWSHTAFGADRGFGFPLLADFHPKGQVARDYGVYRFEDGTTERALFVVDRSGAIAWSYVSPVDVNPGVDGALRAVEAL</sequence>
<dbReference type="InterPro" id="IPR036249">
    <property type="entry name" value="Thioredoxin-like_sf"/>
</dbReference>
<keyword evidence="8" id="KW-1185">Reference proteome</keyword>
<dbReference type="RefSeq" id="WP_212527751.1">
    <property type="nucleotide sequence ID" value="NZ_JAGSOG010000025.1"/>
</dbReference>